<feature type="chain" id="PRO_5002354399" description="EGF-like calcium-binding domain-containing protein" evidence="5">
    <location>
        <begin position="18"/>
        <end position="397"/>
    </location>
</feature>
<feature type="domain" description="EGF-like calcium-binding" evidence="6">
    <location>
        <begin position="296"/>
        <end position="342"/>
    </location>
</feature>
<dbReference type="SUPFAM" id="SSF57196">
    <property type="entry name" value="EGF/Laminin"/>
    <property type="match status" value="1"/>
</dbReference>
<dbReference type="GO" id="GO:0030247">
    <property type="term" value="F:polysaccharide binding"/>
    <property type="evidence" value="ECO:0007669"/>
    <property type="project" value="InterPro"/>
</dbReference>
<evidence type="ECO:0000313" key="7">
    <source>
        <dbReference type="EnsemblPlants" id="OGLUM10G00480.1"/>
    </source>
</evidence>
<dbReference type="Pfam" id="PF13947">
    <property type="entry name" value="GUB_WAK_bind"/>
    <property type="match status" value="1"/>
</dbReference>
<evidence type="ECO:0000256" key="3">
    <source>
        <dbReference type="ARBA" id="ARBA00022729"/>
    </source>
</evidence>
<dbReference type="HOGENOM" id="CLU_000288_43_10_1"/>
<dbReference type="PANTHER" id="PTHR33491">
    <property type="entry name" value="OSJNBA0016N04.9 PROTEIN"/>
    <property type="match status" value="1"/>
</dbReference>
<keyword evidence="4" id="KW-1015">Disulfide bond</keyword>
<evidence type="ECO:0000313" key="8">
    <source>
        <dbReference type="Proteomes" id="UP000026961"/>
    </source>
</evidence>
<dbReference type="AlphaFoldDB" id="A0A0E0B755"/>
<keyword evidence="2" id="KW-0245">EGF-like domain</keyword>
<accession>A0A0E0B755</accession>
<evidence type="ECO:0000256" key="4">
    <source>
        <dbReference type="ARBA" id="ARBA00023157"/>
    </source>
</evidence>
<dbReference type="eggNOG" id="ENOG502QQPF">
    <property type="taxonomic scope" value="Eukaryota"/>
</dbReference>
<evidence type="ECO:0000256" key="1">
    <source>
        <dbReference type="ARBA" id="ARBA00004167"/>
    </source>
</evidence>
<dbReference type="GO" id="GO:0016020">
    <property type="term" value="C:membrane"/>
    <property type="evidence" value="ECO:0007669"/>
    <property type="project" value="UniProtKB-SubCell"/>
</dbReference>
<dbReference type="GO" id="GO:0005509">
    <property type="term" value="F:calcium ion binding"/>
    <property type="evidence" value="ECO:0007669"/>
    <property type="project" value="InterPro"/>
</dbReference>
<dbReference type="InterPro" id="IPR025287">
    <property type="entry name" value="WAK_GUB"/>
</dbReference>
<feature type="signal peptide" evidence="5">
    <location>
        <begin position="1"/>
        <end position="17"/>
    </location>
</feature>
<evidence type="ECO:0000256" key="2">
    <source>
        <dbReference type="ARBA" id="ARBA00022536"/>
    </source>
</evidence>
<dbReference type="SMART" id="SM00179">
    <property type="entry name" value="EGF_CA"/>
    <property type="match status" value="1"/>
</dbReference>
<sequence length="397" mass="43668">MWMHLFSFMILASGTQSRPATGCQARCGGLDIPYPFGIGSGCFHSKGLEITCNNGLVATLAGTGIQVLSLSVDPRPEVQVMLPVAYECHNSSGQITKWFNGSVVDHFTGGDKGVVYRISGRRNKLVVLGCSTMAYIKSNDGDSSYYYTGCISYCNGSRSAQSGWCGSAGCCDVDIPEGGLVLDNNGPVITFRSWPQQVRQQVAESSGGCDYAFLVDKDEYRPLRRDDLNMSLNKTMPVWLDWALPRPDGGGDASICKSANSEYVNSTNGNGYYYCKCSSGYEGNPYDEDPDKGCKDIDECARPREQYYPCYGVCRNTPGDYECSCRIGYHPIGGGPKKHKCTSKFPLAAQLALGKYILCYVSIFNFQLCPSLAKKNRWRMRSAFKVPQIENYRVRLG</sequence>
<name>A0A0E0B755_9ORYZ</name>
<comment type="subcellular location">
    <subcellularLocation>
        <location evidence="1">Membrane</location>
        <topology evidence="1">Single-pass membrane protein</topology>
    </subcellularLocation>
</comment>
<dbReference type="Gramene" id="OGLUM10G00480.1">
    <property type="protein sequence ID" value="OGLUM10G00480.1"/>
    <property type="gene ID" value="OGLUM10G00480"/>
</dbReference>
<dbReference type="InterPro" id="IPR049883">
    <property type="entry name" value="NOTCH1_EGF-like"/>
</dbReference>
<dbReference type="PROSITE" id="PS01187">
    <property type="entry name" value="EGF_CA"/>
    <property type="match status" value="1"/>
</dbReference>
<reference evidence="7" key="1">
    <citation type="submission" date="2015-04" db="UniProtKB">
        <authorList>
            <consortium name="EnsemblPlants"/>
        </authorList>
    </citation>
    <scope>IDENTIFICATION</scope>
</reference>
<dbReference type="Proteomes" id="UP000026961">
    <property type="component" value="Chromosome 10"/>
</dbReference>
<reference evidence="7" key="2">
    <citation type="submission" date="2018-05" db="EMBL/GenBank/DDBJ databases">
        <title>OgluRS3 (Oryza glumaepatula Reference Sequence Version 3).</title>
        <authorList>
            <person name="Zhang J."/>
            <person name="Kudrna D."/>
            <person name="Lee S."/>
            <person name="Talag J."/>
            <person name="Welchert J."/>
            <person name="Wing R.A."/>
        </authorList>
    </citation>
    <scope>NUCLEOTIDE SEQUENCE [LARGE SCALE GENOMIC DNA]</scope>
</reference>
<keyword evidence="8" id="KW-1185">Reference proteome</keyword>
<organism evidence="7">
    <name type="scientific">Oryza glumipatula</name>
    <dbReference type="NCBI Taxonomy" id="40148"/>
    <lineage>
        <taxon>Eukaryota</taxon>
        <taxon>Viridiplantae</taxon>
        <taxon>Streptophyta</taxon>
        <taxon>Embryophyta</taxon>
        <taxon>Tracheophyta</taxon>
        <taxon>Spermatophyta</taxon>
        <taxon>Magnoliopsida</taxon>
        <taxon>Liliopsida</taxon>
        <taxon>Poales</taxon>
        <taxon>Poaceae</taxon>
        <taxon>BOP clade</taxon>
        <taxon>Oryzoideae</taxon>
        <taxon>Oryzeae</taxon>
        <taxon>Oryzinae</taxon>
        <taxon>Oryza</taxon>
    </lineage>
</organism>
<dbReference type="EnsemblPlants" id="OGLUM10G00480.1">
    <property type="protein sequence ID" value="OGLUM10G00480.1"/>
    <property type="gene ID" value="OGLUM10G00480"/>
</dbReference>
<dbReference type="Gene3D" id="2.10.25.10">
    <property type="entry name" value="Laminin"/>
    <property type="match status" value="2"/>
</dbReference>
<keyword evidence="3 5" id="KW-0732">Signal</keyword>
<proteinExistence type="predicted"/>
<dbReference type="Pfam" id="PF07645">
    <property type="entry name" value="EGF_CA"/>
    <property type="match status" value="1"/>
</dbReference>
<evidence type="ECO:0000256" key="5">
    <source>
        <dbReference type="SAM" id="SignalP"/>
    </source>
</evidence>
<protein>
    <recommendedName>
        <fullName evidence="6">EGF-like calcium-binding domain-containing protein</fullName>
    </recommendedName>
</protein>
<dbReference type="STRING" id="40148.A0A0E0B755"/>
<dbReference type="InterPro" id="IPR018097">
    <property type="entry name" value="EGF_Ca-bd_CS"/>
</dbReference>
<dbReference type="InterPro" id="IPR001881">
    <property type="entry name" value="EGF-like_Ca-bd_dom"/>
</dbReference>
<dbReference type="CDD" id="cd00054">
    <property type="entry name" value="EGF_CA"/>
    <property type="match status" value="1"/>
</dbReference>
<evidence type="ECO:0000259" key="6">
    <source>
        <dbReference type="SMART" id="SM00179"/>
    </source>
</evidence>